<proteinExistence type="predicted"/>
<dbReference type="RefSeq" id="WP_224419999.1">
    <property type="nucleotide sequence ID" value="NZ_JAGXFD010000001.1"/>
</dbReference>
<evidence type="ECO:0000313" key="2">
    <source>
        <dbReference type="EMBL" id="MBZ9566204.1"/>
    </source>
</evidence>
<name>A0ABS7WVL1_9GAMM</name>
<dbReference type="Proteomes" id="UP001319883">
    <property type="component" value="Unassembled WGS sequence"/>
</dbReference>
<organism evidence="2 3">
    <name type="scientific">Modicisalibacter tunisiensis</name>
    <dbReference type="NCBI Taxonomy" id="390637"/>
    <lineage>
        <taxon>Bacteria</taxon>
        <taxon>Pseudomonadati</taxon>
        <taxon>Pseudomonadota</taxon>
        <taxon>Gammaproteobacteria</taxon>
        <taxon>Oceanospirillales</taxon>
        <taxon>Halomonadaceae</taxon>
        <taxon>Modicisalibacter</taxon>
    </lineage>
</organism>
<reference evidence="2 3" key="1">
    <citation type="submission" date="2021-05" db="EMBL/GenBank/DDBJ databases">
        <title>Petroleum and Energy Research Collection (APPE): ex situ preservation of microbial diversity associated with the oil industry and exploitation of its biotechnological potential.</title>
        <authorList>
            <person name="Paixao C.T.M."/>
            <person name="Gomes M.B."/>
            <person name="Oliveira V.M."/>
        </authorList>
    </citation>
    <scope>NUCLEOTIDE SEQUENCE [LARGE SCALE GENOMIC DNA]</scope>
    <source>
        <strain evidence="2 3">LIT2</strain>
    </source>
</reference>
<accession>A0ABS7WVL1</accession>
<keyword evidence="3" id="KW-1185">Reference proteome</keyword>
<feature type="compositionally biased region" description="Basic and acidic residues" evidence="1">
    <location>
        <begin position="72"/>
        <end position="81"/>
    </location>
</feature>
<comment type="caution">
    <text evidence="2">The sequence shown here is derived from an EMBL/GenBank/DDBJ whole genome shotgun (WGS) entry which is preliminary data.</text>
</comment>
<feature type="region of interest" description="Disordered" evidence="1">
    <location>
        <begin position="58"/>
        <end position="102"/>
    </location>
</feature>
<gene>
    <name evidence="2" type="ORF">KGQ91_00630</name>
</gene>
<protein>
    <submittedName>
        <fullName evidence="2">Uncharacterized protein</fullName>
    </submittedName>
</protein>
<dbReference type="EMBL" id="JAGXFD010000001">
    <property type="protein sequence ID" value="MBZ9566204.1"/>
    <property type="molecule type" value="Genomic_DNA"/>
</dbReference>
<sequence>MIGATLRDPERQREGRVVGVDQTREAPALWILWVEGAGAERVVMSHRELAALAAGCTGAGVPPAPLKGGRARRADERHDEEGAAESSADIPRRRVSGDRGGD</sequence>
<feature type="compositionally biased region" description="Basic and acidic residues" evidence="1">
    <location>
        <begin position="90"/>
        <end position="102"/>
    </location>
</feature>
<evidence type="ECO:0000256" key="1">
    <source>
        <dbReference type="SAM" id="MobiDB-lite"/>
    </source>
</evidence>
<evidence type="ECO:0000313" key="3">
    <source>
        <dbReference type="Proteomes" id="UP001319883"/>
    </source>
</evidence>